<evidence type="ECO:0000313" key="2">
    <source>
        <dbReference type="EMBL" id="KAK9504087.1"/>
    </source>
</evidence>
<sequence length="366" mass="42599">MFLWSIINKTVLSVDQIGVVPWSLFLWMVWLILHTIYKKFFLMLLQKIKIHEIQQQRLVKIYWTLVFTTITIPFALQNLSLTPNDLNEKFKYVLENKVHSWIYSNQAPSIQTKLSYILLTGFLLNNACEISTEKGFNNIDFFHSELLTVFFVTTFPTKCVLFGIAVTSIVNAVKSLLEMSKLLACVGNITNSKFLSKLAFLILIIHSLIWCAVYLHILPKYFLFHAIKKIKHKSDLTNLSSLSLLNISLWIFYLIDIYKSPLSCLITNYVNGKKCDFEDIVFPASHNYPIEEYDQSDVDTLESEDNYISSKNEESSVEENKDPKENLVVLYQTVKCVIRVKRKLRRIREKLNQNKMKNNGDLVNKN</sequence>
<proteinExistence type="predicted"/>
<organism evidence="2 3">
    <name type="scientific">Rhynocoris fuscipes</name>
    <dbReference type="NCBI Taxonomy" id="488301"/>
    <lineage>
        <taxon>Eukaryota</taxon>
        <taxon>Metazoa</taxon>
        <taxon>Ecdysozoa</taxon>
        <taxon>Arthropoda</taxon>
        <taxon>Hexapoda</taxon>
        <taxon>Insecta</taxon>
        <taxon>Pterygota</taxon>
        <taxon>Neoptera</taxon>
        <taxon>Paraneoptera</taxon>
        <taxon>Hemiptera</taxon>
        <taxon>Heteroptera</taxon>
        <taxon>Panheteroptera</taxon>
        <taxon>Cimicomorpha</taxon>
        <taxon>Reduviidae</taxon>
        <taxon>Harpactorinae</taxon>
        <taxon>Harpactorini</taxon>
        <taxon>Rhynocoris</taxon>
    </lineage>
</organism>
<feature type="transmembrane region" description="Helical" evidence="1">
    <location>
        <begin position="237"/>
        <end position="255"/>
    </location>
</feature>
<dbReference type="Proteomes" id="UP001461498">
    <property type="component" value="Unassembled WGS sequence"/>
</dbReference>
<feature type="transmembrane region" description="Helical" evidence="1">
    <location>
        <begin position="20"/>
        <end position="37"/>
    </location>
</feature>
<name>A0AAW1D5A6_9HEMI</name>
<gene>
    <name evidence="2" type="ORF">O3M35_010508</name>
</gene>
<keyword evidence="1" id="KW-0472">Membrane</keyword>
<dbReference type="EMBL" id="JAPXFL010000007">
    <property type="protein sequence ID" value="KAK9504087.1"/>
    <property type="molecule type" value="Genomic_DNA"/>
</dbReference>
<evidence type="ECO:0000313" key="3">
    <source>
        <dbReference type="Proteomes" id="UP001461498"/>
    </source>
</evidence>
<feature type="transmembrane region" description="Helical" evidence="1">
    <location>
        <begin position="146"/>
        <end position="173"/>
    </location>
</feature>
<accession>A0AAW1D5A6</accession>
<keyword evidence="1" id="KW-0812">Transmembrane</keyword>
<keyword evidence="3" id="KW-1185">Reference proteome</keyword>
<feature type="transmembrane region" description="Helical" evidence="1">
    <location>
        <begin position="58"/>
        <end position="76"/>
    </location>
</feature>
<comment type="caution">
    <text evidence="2">The sequence shown here is derived from an EMBL/GenBank/DDBJ whole genome shotgun (WGS) entry which is preliminary data.</text>
</comment>
<reference evidence="2 3" key="1">
    <citation type="submission" date="2022-12" db="EMBL/GenBank/DDBJ databases">
        <title>Chromosome-level genome assembly of true bugs.</title>
        <authorList>
            <person name="Ma L."/>
            <person name="Li H."/>
        </authorList>
    </citation>
    <scope>NUCLEOTIDE SEQUENCE [LARGE SCALE GENOMIC DNA]</scope>
    <source>
        <strain evidence="2">Lab_2022b</strain>
    </source>
</reference>
<evidence type="ECO:0000256" key="1">
    <source>
        <dbReference type="SAM" id="Phobius"/>
    </source>
</evidence>
<keyword evidence="1" id="KW-1133">Transmembrane helix</keyword>
<protein>
    <submittedName>
        <fullName evidence="2">Uncharacterized protein</fullName>
    </submittedName>
</protein>
<dbReference type="AlphaFoldDB" id="A0AAW1D5A6"/>
<feature type="transmembrane region" description="Helical" evidence="1">
    <location>
        <begin position="194"/>
        <end position="217"/>
    </location>
</feature>